<dbReference type="RefSeq" id="WP_175158216.1">
    <property type="nucleotide sequence ID" value="NZ_CADIKI010000002.1"/>
</dbReference>
<evidence type="ECO:0000313" key="10">
    <source>
        <dbReference type="Proteomes" id="UP000494252"/>
    </source>
</evidence>
<comment type="subcellular location">
    <subcellularLocation>
        <location evidence="1">Cell envelope</location>
    </subcellularLocation>
</comment>
<feature type="chain" id="PRO_5026748959" evidence="8">
    <location>
        <begin position="37"/>
        <end position="330"/>
    </location>
</feature>
<feature type="region of interest" description="Disordered" evidence="7">
    <location>
        <begin position="307"/>
        <end position="330"/>
    </location>
</feature>
<keyword evidence="4" id="KW-0479">Metal-binding</keyword>
<dbReference type="EMBL" id="CADIKI010000002">
    <property type="protein sequence ID" value="CAB3779999.1"/>
    <property type="molecule type" value="Genomic_DNA"/>
</dbReference>
<keyword evidence="3 6" id="KW-0813">Transport</keyword>
<dbReference type="PRINTS" id="PR00690">
    <property type="entry name" value="ADHESNFAMILY"/>
</dbReference>
<keyword evidence="9" id="KW-0449">Lipoprotein</keyword>
<reference evidence="9 10" key="1">
    <citation type="submission" date="2020-04" db="EMBL/GenBank/DDBJ databases">
        <authorList>
            <person name="De Canck E."/>
        </authorList>
    </citation>
    <scope>NUCLEOTIDE SEQUENCE [LARGE SCALE GENOMIC DNA]</scope>
    <source>
        <strain evidence="9 10">LMG 27177</strain>
    </source>
</reference>
<dbReference type="GO" id="GO:0046872">
    <property type="term" value="F:metal ion binding"/>
    <property type="evidence" value="ECO:0007669"/>
    <property type="project" value="UniProtKB-KW"/>
</dbReference>
<accession>A0A6J5FL16</accession>
<keyword evidence="10" id="KW-1185">Reference proteome</keyword>
<organism evidence="9 10">
    <name type="scientific">Paraburkholderia fynbosensis</name>
    <dbReference type="NCBI Taxonomy" id="1200993"/>
    <lineage>
        <taxon>Bacteria</taxon>
        <taxon>Pseudomonadati</taxon>
        <taxon>Pseudomonadota</taxon>
        <taxon>Betaproteobacteria</taxon>
        <taxon>Burkholderiales</taxon>
        <taxon>Burkholderiaceae</taxon>
        <taxon>Paraburkholderia</taxon>
    </lineage>
</organism>
<dbReference type="GO" id="GO:0030313">
    <property type="term" value="C:cell envelope"/>
    <property type="evidence" value="ECO:0007669"/>
    <property type="project" value="UniProtKB-SubCell"/>
</dbReference>
<gene>
    <name evidence="9" type="primary">psaA</name>
    <name evidence="9" type="ORF">LMG27177_00828</name>
</gene>
<dbReference type="Proteomes" id="UP000494252">
    <property type="component" value="Unassembled WGS sequence"/>
</dbReference>
<dbReference type="PANTHER" id="PTHR42953">
    <property type="entry name" value="HIGH-AFFINITY ZINC UPTAKE SYSTEM PROTEIN ZNUA-RELATED"/>
    <property type="match status" value="1"/>
</dbReference>
<dbReference type="GO" id="GO:0030001">
    <property type="term" value="P:metal ion transport"/>
    <property type="evidence" value="ECO:0007669"/>
    <property type="project" value="InterPro"/>
</dbReference>
<evidence type="ECO:0000313" key="9">
    <source>
        <dbReference type="EMBL" id="CAB3779999.1"/>
    </source>
</evidence>
<evidence type="ECO:0000256" key="7">
    <source>
        <dbReference type="SAM" id="MobiDB-lite"/>
    </source>
</evidence>
<proteinExistence type="inferred from homology"/>
<dbReference type="Gene3D" id="3.40.50.1980">
    <property type="entry name" value="Nitrogenase molybdenum iron protein domain"/>
    <property type="match status" value="2"/>
</dbReference>
<dbReference type="AlphaFoldDB" id="A0A6J5FL16"/>
<evidence type="ECO:0000256" key="3">
    <source>
        <dbReference type="ARBA" id="ARBA00022448"/>
    </source>
</evidence>
<evidence type="ECO:0000256" key="1">
    <source>
        <dbReference type="ARBA" id="ARBA00004196"/>
    </source>
</evidence>
<dbReference type="CDD" id="cd01020">
    <property type="entry name" value="TroA_b"/>
    <property type="match status" value="1"/>
</dbReference>
<evidence type="ECO:0000256" key="5">
    <source>
        <dbReference type="ARBA" id="ARBA00022729"/>
    </source>
</evidence>
<evidence type="ECO:0000256" key="6">
    <source>
        <dbReference type="RuleBase" id="RU003512"/>
    </source>
</evidence>
<protein>
    <submittedName>
        <fullName evidence="9">Manganese ABC transporter substrate-binding lipoprotein</fullName>
    </submittedName>
</protein>
<dbReference type="PANTHER" id="PTHR42953:SF1">
    <property type="entry name" value="METAL-BINDING PROTEIN HI_0362-RELATED"/>
    <property type="match status" value="1"/>
</dbReference>
<dbReference type="InterPro" id="IPR050492">
    <property type="entry name" value="Bact_metal-bind_prot9"/>
</dbReference>
<comment type="similarity">
    <text evidence="2 6">Belongs to the bacterial solute-binding protein 9 family.</text>
</comment>
<keyword evidence="5 8" id="KW-0732">Signal</keyword>
<evidence type="ECO:0000256" key="8">
    <source>
        <dbReference type="SAM" id="SignalP"/>
    </source>
</evidence>
<dbReference type="InterPro" id="IPR006128">
    <property type="entry name" value="Lipoprotein_PsaA-like"/>
</dbReference>
<sequence length="330" mass="34739">MKKIGSMLIGARRALKLSKYLAAGAAAFAFGHGAMAADAKIPVVAAENFYGDVVQQLGGDRVAVTSILSNPDQDPHLFEASPTTARALQHASLVVYNGADYDPWMAKLLAASQGAKRTTIVAADLTGRKSGDNPHLWYDPATMPKVARAVSDALVAADPAHKSAYDANLAKFLASLKPIDAKVAELHGRYAGVPVTATEPVFGYMSDAVGLTMRNQRFQLAVMNDTEASAADIAAFERDLREKRVRVLIYNSQATEALTRRMLKLAQQSQVPTMSVTETLPAGKTYQTWMLTQLDALSAALAAGGTNGASGANNAKAAKSASSGATGKTQ</sequence>
<feature type="signal peptide" evidence="8">
    <location>
        <begin position="1"/>
        <end position="36"/>
    </location>
</feature>
<evidence type="ECO:0000256" key="2">
    <source>
        <dbReference type="ARBA" id="ARBA00011028"/>
    </source>
</evidence>
<dbReference type="SUPFAM" id="SSF53807">
    <property type="entry name" value="Helical backbone' metal receptor"/>
    <property type="match status" value="1"/>
</dbReference>
<dbReference type="Pfam" id="PF01297">
    <property type="entry name" value="ZnuA"/>
    <property type="match status" value="1"/>
</dbReference>
<dbReference type="InterPro" id="IPR006127">
    <property type="entry name" value="ZnuA-like"/>
</dbReference>
<name>A0A6J5FL16_9BURK</name>
<evidence type="ECO:0000256" key="4">
    <source>
        <dbReference type="ARBA" id="ARBA00022723"/>
    </source>
</evidence>
<dbReference type="GO" id="GO:0007155">
    <property type="term" value="P:cell adhesion"/>
    <property type="evidence" value="ECO:0007669"/>
    <property type="project" value="InterPro"/>
</dbReference>